<proteinExistence type="inferred from homology"/>
<comment type="similarity">
    <text evidence="2">Belongs to the TamA family.</text>
</comment>
<evidence type="ECO:0000313" key="16">
    <source>
        <dbReference type="Proteomes" id="UP000270530"/>
    </source>
</evidence>
<evidence type="ECO:0000259" key="13">
    <source>
        <dbReference type="Pfam" id="PF07244"/>
    </source>
</evidence>
<evidence type="ECO:0000256" key="7">
    <source>
        <dbReference type="ARBA" id="ARBA00023136"/>
    </source>
</evidence>
<dbReference type="Gene3D" id="3.10.20.310">
    <property type="entry name" value="membrane protein fhac"/>
    <property type="match status" value="3"/>
</dbReference>
<dbReference type="KEGG" id="rbd:ALSL_0766"/>
<evidence type="ECO:0000256" key="4">
    <source>
        <dbReference type="ARBA" id="ARBA00022452"/>
    </source>
</evidence>
<keyword evidence="8" id="KW-0998">Cell outer membrane</keyword>
<dbReference type="InterPro" id="IPR010827">
    <property type="entry name" value="BamA/TamA_POTRA"/>
</dbReference>
<dbReference type="Gene3D" id="2.40.160.50">
    <property type="entry name" value="membrane protein fhac: a member of the omp85/tpsb transporter family"/>
    <property type="match status" value="1"/>
</dbReference>
<keyword evidence="6 11" id="KW-0732">Signal</keyword>
<dbReference type="Pfam" id="PF07244">
    <property type="entry name" value="POTRA"/>
    <property type="match status" value="1"/>
</dbReference>
<evidence type="ECO:0000256" key="2">
    <source>
        <dbReference type="ARBA" id="ARBA00010248"/>
    </source>
</evidence>
<evidence type="ECO:0000256" key="9">
    <source>
        <dbReference type="ARBA" id="ARBA00033063"/>
    </source>
</evidence>
<evidence type="ECO:0000313" key="15">
    <source>
        <dbReference type="EMBL" id="BBD79432.1"/>
    </source>
</evidence>
<evidence type="ECO:0000256" key="5">
    <source>
        <dbReference type="ARBA" id="ARBA00022692"/>
    </source>
</evidence>
<dbReference type="GO" id="GO:0009306">
    <property type="term" value="P:protein secretion"/>
    <property type="evidence" value="ECO:0007669"/>
    <property type="project" value="TreeGrafter"/>
</dbReference>
<dbReference type="PANTHER" id="PTHR12815:SF47">
    <property type="entry name" value="TRANSLOCATION AND ASSEMBLY MODULE SUBUNIT TAMA"/>
    <property type="match status" value="1"/>
</dbReference>
<gene>
    <name evidence="15" type="ORF">ALSL_0766</name>
</gene>
<dbReference type="Pfam" id="PF01103">
    <property type="entry name" value="Omp85"/>
    <property type="match status" value="1"/>
</dbReference>
<reference evidence="16" key="1">
    <citation type="submission" date="2018-04" db="EMBL/GenBank/DDBJ databases">
        <authorList>
            <person name="Watanabe M."/>
            <person name="Kojima H."/>
        </authorList>
    </citation>
    <scope>NUCLEOTIDE SEQUENCE [LARGE SCALE GENOMIC DNA]</scope>
    <source>
        <strain evidence="16">Dysh456</strain>
    </source>
</reference>
<dbReference type="InterPro" id="IPR035243">
    <property type="entry name" value="TamA_POTRA_Dom_1"/>
</dbReference>
<feature type="signal peptide" evidence="11">
    <location>
        <begin position="1"/>
        <end position="25"/>
    </location>
</feature>
<evidence type="ECO:0000256" key="10">
    <source>
        <dbReference type="ARBA" id="ARBA00093548"/>
    </source>
</evidence>
<dbReference type="OrthoDB" id="9769707at2"/>
<dbReference type="InterPro" id="IPR039910">
    <property type="entry name" value="D15-like"/>
</dbReference>
<dbReference type="Proteomes" id="UP000270530">
    <property type="component" value="Chromosome"/>
</dbReference>
<feature type="chain" id="PRO_5016300743" description="Translocation and assembly module subunit TamA" evidence="11">
    <location>
        <begin position="26"/>
        <end position="591"/>
    </location>
</feature>
<dbReference type="Pfam" id="PF17243">
    <property type="entry name" value="POTRA_TamA_1"/>
    <property type="match status" value="1"/>
</dbReference>
<dbReference type="GO" id="GO:0009279">
    <property type="term" value="C:cell outer membrane"/>
    <property type="evidence" value="ECO:0007669"/>
    <property type="project" value="UniProtKB-SubCell"/>
</dbReference>
<protein>
    <recommendedName>
        <fullName evidence="3">Translocation and assembly module subunit TamA</fullName>
    </recommendedName>
    <alternativeName>
        <fullName evidence="9">Autotransporter assembly factor TamA</fullName>
    </alternativeName>
</protein>
<dbReference type="EMBL" id="AP018560">
    <property type="protein sequence ID" value="BBD79432.1"/>
    <property type="molecule type" value="Genomic_DNA"/>
</dbReference>
<keyword evidence="16" id="KW-1185">Reference proteome</keyword>
<feature type="domain" description="Bacterial surface antigen (D15)" evidence="12">
    <location>
        <begin position="335"/>
        <end position="585"/>
    </location>
</feature>
<dbReference type="AlphaFoldDB" id="A0A2Z6E382"/>
<evidence type="ECO:0000256" key="3">
    <source>
        <dbReference type="ARBA" id="ARBA00015419"/>
    </source>
</evidence>
<dbReference type="InterPro" id="IPR000184">
    <property type="entry name" value="Bac_surfAg_D15"/>
</dbReference>
<evidence type="ECO:0000256" key="8">
    <source>
        <dbReference type="ARBA" id="ARBA00023237"/>
    </source>
</evidence>
<feature type="domain" description="TamA POTRA" evidence="14">
    <location>
        <begin position="29"/>
        <end position="105"/>
    </location>
</feature>
<evidence type="ECO:0000259" key="14">
    <source>
        <dbReference type="Pfam" id="PF17243"/>
    </source>
</evidence>
<evidence type="ECO:0000259" key="12">
    <source>
        <dbReference type="Pfam" id="PF01103"/>
    </source>
</evidence>
<sequence length="591" mass="65410">MRRPAVFLRRLLLPILIAWPALVQAGVQLVVDGVDERLQAAVRAGVELAQYGQRDVSAAQVRRLYARAPDQARAALEPFGYYEATVEGELEPLGKDWRVRLHVQPGPPVRVTQVALALDAQARAVPAIRQAARAVEHLKGQVLDHAAYEKARDGLGRELIANGFIDARLVRHRVEVRVAEHAARVDLAWQAGKRYRFGTVHFEGGPIRPEVLARWVPFQRGDYFQQDALLRLQQALTGTDYFKVVDVSPQLEEARRSGQVDVKVTLVPAKRTVYTGGPFVGTDTGPGLRAGMRRRWVNDRGHTLDNELVLAQRLQTLATLYSIPLPGPDLRAYNFGAKYRKADTDTSDSHTLELVANETRQWHGWTRTLGVHELAGSFTVGKRGGEPDNTFGLEHGRSTIAYAEGGLSRKQADDPGFVRRGWSVDLLARSSAGSLLADARFSQLLADLKWIHALGRRDRLILRADAGVIWTSDFSALPPQLRFFAGGDRSVRGYDYQSLGPRNRYGRVIGGERLLVGSSELEHYFTRDWGMAAFVDAGNAFNGSDYRPQVGAGLGVRWRSPVGLVRVDVGVPVRSDQQHGVQLHVVIGPDL</sequence>
<accession>A0A2Z6E382</accession>
<evidence type="ECO:0000256" key="6">
    <source>
        <dbReference type="ARBA" id="ARBA00022729"/>
    </source>
</evidence>
<organism evidence="15 16">
    <name type="scientific">Aerosticca soli</name>
    <dbReference type="NCBI Taxonomy" id="2010829"/>
    <lineage>
        <taxon>Bacteria</taxon>
        <taxon>Pseudomonadati</taxon>
        <taxon>Pseudomonadota</taxon>
        <taxon>Gammaproteobacteria</taxon>
        <taxon>Lysobacterales</taxon>
        <taxon>Rhodanobacteraceae</taxon>
        <taxon>Aerosticca</taxon>
    </lineage>
</organism>
<feature type="domain" description="POTRA" evidence="13">
    <location>
        <begin position="195"/>
        <end position="266"/>
    </location>
</feature>
<evidence type="ECO:0000256" key="11">
    <source>
        <dbReference type="SAM" id="SignalP"/>
    </source>
</evidence>
<dbReference type="GO" id="GO:0097347">
    <property type="term" value="C:TAM protein secretion complex"/>
    <property type="evidence" value="ECO:0007669"/>
    <property type="project" value="TreeGrafter"/>
</dbReference>
<keyword evidence="4" id="KW-1134">Transmembrane beta strand</keyword>
<name>A0A2Z6E382_9GAMM</name>
<comment type="subcellular location">
    <subcellularLocation>
        <location evidence="1">Cell outer membrane</location>
    </subcellularLocation>
</comment>
<dbReference type="PANTHER" id="PTHR12815">
    <property type="entry name" value="SORTING AND ASSEMBLY MACHINERY SAMM50 PROTEIN FAMILY MEMBER"/>
    <property type="match status" value="1"/>
</dbReference>
<evidence type="ECO:0000256" key="1">
    <source>
        <dbReference type="ARBA" id="ARBA00004442"/>
    </source>
</evidence>
<comment type="subunit">
    <text evidence="10">Interacts with TamB to form the translocation and assembly module (TAM).</text>
</comment>
<keyword evidence="7" id="KW-0472">Membrane</keyword>
<reference evidence="16" key="2">
    <citation type="submission" date="2018-06" db="EMBL/GenBank/DDBJ databases">
        <title>Genome sequence of Rhodanobacteraceae bacterium strain Dysh456.</title>
        <authorList>
            <person name="Fukui M."/>
        </authorList>
    </citation>
    <scope>NUCLEOTIDE SEQUENCE [LARGE SCALE GENOMIC DNA]</scope>
    <source>
        <strain evidence="16">Dysh456</strain>
    </source>
</reference>
<keyword evidence="5" id="KW-0812">Transmembrane</keyword>